<dbReference type="Pfam" id="PF12030">
    <property type="entry name" value="DUF3517"/>
    <property type="match status" value="1"/>
</dbReference>
<keyword evidence="4" id="KW-1185">Reference proteome</keyword>
<dbReference type="GO" id="GO:0005634">
    <property type="term" value="C:nucleus"/>
    <property type="evidence" value="ECO:0007669"/>
    <property type="project" value="TreeGrafter"/>
</dbReference>
<gene>
    <name evidence="3" type="ORF">VHEMI09447</name>
</gene>
<reference evidence="3 4" key="1">
    <citation type="journal article" date="2015" name="Genome Announc.">
        <title>Draft Genome Sequence and Gene Annotation of the Entomopathogenic Fungus Verticillium hemipterigenum.</title>
        <authorList>
            <person name="Horn F."/>
            <person name="Habel A."/>
            <person name="Scharf D.H."/>
            <person name="Dworschak J."/>
            <person name="Brakhage A.A."/>
            <person name="Guthke R."/>
            <person name="Hertweck C."/>
            <person name="Linde J."/>
        </authorList>
    </citation>
    <scope>NUCLEOTIDE SEQUENCE [LARGE SCALE GENOMIC DNA]</scope>
</reference>
<dbReference type="STRING" id="1531966.A0A0A1TQ14"/>
<name>A0A0A1TQ14_9HYPO</name>
<evidence type="ECO:0000256" key="1">
    <source>
        <dbReference type="SAM" id="MobiDB-lite"/>
    </source>
</evidence>
<dbReference type="EMBL" id="CDHN01000006">
    <property type="protein sequence ID" value="CEJ93885.1"/>
    <property type="molecule type" value="Genomic_DNA"/>
</dbReference>
<feature type="domain" description="USP" evidence="2">
    <location>
        <begin position="1519"/>
        <end position="1841"/>
    </location>
</feature>
<dbReference type="PANTHER" id="PTHR24006">
    <property type="entry name" value="UBIQUITIN CARBOXYL-TERMINAL HYDROLASE"/>
    <property type="match status" value="1"/>
</dbReference>
<feature type="region of interest" description="Disordered" evidence="1">
    <location>
        <begin position="1"/>
        <end position="97"/>
    </location>
</feature>
<evidence type="ECO:0000259" key="2">
    <source>
        <dbReference type="PROSITE" id="PS50235"/>
    </source>
</evidence>
<proteinExistence type="predicted"/>
<dbReference type="GO" id="GO:0016579">
    <property type="term" value="P:protein deubiquitination"/>
    <property type="evidence" value="ECO:0007669"/>
    <property type="project" value="InterPro"/>
</dbReference>
<dbReference type="InterPro" id="IPR018200">
    <property type="entry name" value="USP_CS"/>
</dbReference>
<dbReference type="InterPro" id="IPR028889">
    <property type="entry name" value="USP"/>
</dbReference>
<dbReference type="GO" id="GO:0004843">
    <property type="term" value="F:cysteine-type deubiquitinase activity"/>
    <property type="evidence" value="ECO:0007669"/>
    <property type="project" value="InterPro"/>
</dbReference>
<dbReference type="PROSITE" id="PS00973">
    <property type="entry name" value="USP_2"/>
    <property type="match status" value="1"/>
</dbReference>
<evidence type="ECO:0000313" key="3">
    <source>
        <dbReference type="EMBL" id="CEJ93885.1"/>
    </source>
</evidence>
<evidence type="ECO:0000313" key="4">
    <source>
        <dbReference type="Proteomes" id="UP000039046"/>
    </source>
</evidence>
<dbReference type="OrthoDB" id="420187at2759"/>
<protein>
    <recommendedName>
        <fullName evidence="2">USP domain-containing protein</fullName>
    </recommendedName>
</protein>
<organism evidence="3 4">
    <name type="scientific">[Torrubiella] hemipterigena</name>
    <dbReference type="NCBI Taxonomy" id="1531966"/>
    <lineage>
        <taxon>Eukaryota</taxon>
        <taxon>Fungi</taxon>
        <taxon>Dikarya</taxon>
        <taxon>Ascomycota</taxon>
        <taxon>Pezizomycotina</taxon>
        <taxon>Sordariomycetes</taxon>
        <taxon>Hypocreomycetidae</taxon>
        <taxon>Hypocreales</taxon>
        <taxon>Clavicipitaceae</taxon>
        <taxon>Clavicipitaceae incertae sedis</taxon>
        <taxon>'Torrubiella' clade</taxon>
    </lineage>
</organism>
<dbReference type="InterPro" id="IPR038765">
    <property type="entry name" value="Papain-like_cys_pep_sf"/>
</dbReference>
<feature type="compositionally biased region" description="Polar residues" evidence="1">
    <location>
        <begin position="49"/>
        <end position="92"/>
    </location>
</feature>
<dbReference type="GO" id="GO:0005829">
    <property type="term" value="C:cytosol"/>
    <property type="evidence" value="ECO:0007669"/>
    <property type="project" value="TreeGrafter"/>
</dbReference>
<dbReference type="PROSITE" id="PS50235">
    <property type="entry name" value="USP_3"/>
    <property type="match status" value="1"/>
</dbReference>
<accession>A0A0A1TQ14</accession>
<dbReference type="SUPFAM" id="SSF54001">
    <property type="entry name" value="Cysteine proteinases"/>
    <property type="match status" value="1"/>
</dbReference>
<dbReference type="PANTHER" id="PTHR24006:SF827">
    <property type="entry name" value="UBIQUITIN CARBOXYL-TERMINAL HYDROLASE 34"/>
    <property type="match status" value="1"/>
</dbReference>
<dbReference type="Gene3D" id="3.90.70.10">
    <property type="entry name" value="Cysteine proteinases"/>
    <property type="match status" value="1"/>
</dbReference>
<dbReference type="InterPro" id="IPR050164">
    <property type="entry name" value="Peptidase_C19"/>
</dbReference>
<dbReference type="InterPro" id="IPR021905">
    <property type="entry name" value="DUF3517"/>
</dbReference>
<dbReference type="InterPro" id="IPR001394">
    <property type="entry name" value="Peptidase_C19_UCH"/>
</dbReference>
<sequence length="2441" mass="274873">MADSPSSRPRRSSDGDECDGQASRKRRCLSSSRSPKVGPLHSISLELPQISSNNSGTSDITNVQTIPSSYADQGNVPSPQTATTSTPESQFPNIPRGEFDNIPVILGDEDDYIAQETLSIRSDSSGSTSDRVACSADPIYAFPFINDDTPFEALQRVFTYFEMEPSLCDAVIESLHSWLDSYLKYAHNGNSRQIKRSYMDNLIFWKNLPQLIHAVVDRLISNQSTACQTSIREHIIDQFIDLTVQIMQFDLFDLTKGRVDGCDILDLSCFQYLRVMHHVLARETQPIPYQPIIIYDMIMDEHPTRRSAKLISTISFQMLQQLIKAVALASASDTKKMSALVPICTIILYLIQDIRNAKEVIPSDAMRAHGEMAQAVFHDASACLETITTTNGSSVQPEKTKGIISILARVLHFGLSVNDRCNNGLIAAKNDQAMQNRVPSPAATETWEWELSTLAKYIKSSSMQLQVIGITFLSMELNAIWRHFEESKDKSIVAALGQMLIQTEILEYLLGSNSHPEIVAESIGVFGFLAVANLLSADHFNILFEMATSPGNDHKAEAIARVLVNIIRFIRSEHLVSLCVSLHDLSLEIFASRLRQLWDTLGQEIIWRAKTGTGTVPLECLKLWFRIVRDSSNMVDEEYFRYTEIQVAGRQRLRQLLDQCENFDFREIFLQECLTAIRRKDHSVTGIMWCLNVLIRPQELQRINKTHRIAELAMDELEYAMGHAAASSYQHVLHGRPNEARCTLLHNVFATCGNDFDDQFSCRTWQLLVKVMAISQKDQSKVWEILTSVDTESPNLNTFVDTCVRVLAKELHGSQLCEEMFELVRVKALATFTTALKDGEAPDALSSDEILQIWRFIKESQHEGASERAIATMVNDVYLRNDFFDLYPSPRRRLIHSAVIQSCLDEMSDISTRLRANISTSPSVYDPVIPRLNSQDLQERCSRILRFLSKFVAQYQTKNDANVPDLRPFMSSRLSDIRGEPTGLLYQSFDGNQETGVKSLIIGSQNTTRCLLAQLKEATGFDNYRIFYKGKQFIPTESDICKSLEELQFRDGLLIVKREEIELPYPAFAREGCSLVEQVLLTRFSDLWQNWSLGGKIAYETYNLLKLLPADGYVVKMVSTDDGRRELSFDASQPTKCLYIAHAIMQHIQLQCREKTKLTDTDSRSDFQNKQTITLFATLILELLSNVQNFDTTCQQHLPEVLDSLLLALCDLIDISDETIRGMVSRTINVDQLISAIAKGITMPNDATQAIIDNTFRIMVQLSTMNYQIWNCVKSSAFTNNLLDIIALDGKPKLRMSTLATLERMVTHEVSRITAMSIIERSSQVLEFLLHLSLKGLRSAVDGAPCSAEFMRLAHLVVKSLMENCPSQIDAKDLLRQILTWIHHYEPKEKIENPLYADAIMEGMLSLTHSCSLSHESLIESCITAETIKNVLWPLLVPTQSAGVIHRETSVIFSATSRQYTYDVLHAFAGRSDGNCEMVANLLSKPLQADVLIRDDTVLFDQSFNVDQSGAIKSECGYIGLYNLSNTCYLNSLMTQLFMNLDFRRILFAQSIVTKDADYTVLLNLQKIFALMQGSVAKLIKPYELVKSIKTFENVSIDETNQMDVDEFYNLLFDRLEADMPSDAGKKTLREFYGGQLVQQIKSQECQHISEKIEDFSAIQCEVRGNLTLQESLLSYITGEIMDGDNKYRCASCDLHVKAVKRACLKQVPDNLIFHLKRFDFNLRTMHRSKINDRFSFPEEIDMAPFTLEHLRGNTTQSTADVFVLVGMLIHTGTAESGHYYSLVKERKEVASWIEFNDELVSPWSSDNMADVAFGGVESNGPNDPPSEKMNSAYMLFYQRLSSFRSQIETSRQHEAGSGNYPLIPLRFRSYVDAINSSIMHTFCLFDDGYGDVVERVLQTAVGQSYNESSGHSLHGTTLVTALNYLCGFSCRKRDKSCAIRLLEQLTGAASRCLRCAGLVLSYFSEDKSAFRILLQRNPDSAIRSKAATAFLTALDTIKREAPASYDASRNEQPILLEETGSPTACQVAIDIFDYMWQYLNSSLRSWDIYFTLLLKFAQQGRAEALQLLNEGYLVQTVRILTLDSSFDEESGISRILTALQRRRGTQSLSFCSVIQFIHALLGYLADTLGPESVVDDISERKDVENTRLLPWTAEEVTATHACHPDDSESSIFIERLLILGQGEEETMAVLVRLVQTGSTMETRVFSTLLRAISDNTELSLGSFIEASAAYVSCTTNLEHAEQLTDAILDQPQTFSQSEEAAVLTFLRVVFQPDDRFGGRLRLRALELAPTWAPQLLVCEDASLRVDASALLETSLLGGMASEKPSAKFWETLGMEKPAAHDLVRKLSSSCLLFMVRQHIQEQSAIQRDAGLNLFSMVDLCRERIFTMGILTDEEMMEMESETRKIMKAAEGVMVYKVTETDSEWEDEMDIDSGGHLMTSG</sequence>
<dbReference type="Proteomes" id="UP000039046">
    <property type="component" value="Unassembled WGS sequence"/>
</dbReference>
<dbReference type="Pfam" id="PF00443">
    <property type="entry name" value="UCH"/>
    <property type="match status" value="1"/>
</dbReference>
<dbReference type="HOGENOM" id="CLU_228178_0_0_1"/>